<dbReference type="EC" id="2.4.1.18" evidence="10"/>
<dbReference type="RefSeq" id="WP_068853089.1">
    <property type="nucleotide sequence ID" value="NZ_LYDR01000158.1"/>
</dbReference>
<evidence type="ECO:0000256" key="10">
    <source>
        <dbReference type="HAMAP-Rule" id="MF_00685"/>
    </source>
</evidence>
<accession>A0A1C3E451</accession>
<dbReference type="NCBIfam" id="TIGR01515">
    <property type="entry name" value="branching_enzym"/>
    <property type="match status" value="1"/>
</dbReference>
<dbReference type="AlphaFoldDB" id="A0A1C3E451"/>
<name>A0A1C3E451_9PLAN</name>
<dbReference type="STRING" id="1841610.A6X21_14210"/>
<gene>
    <name evidence="10" type="primary">glgB</name>
    <name evidence="13" type="ORF">A6X21_14210</name>
</gene>
<comment type="catalytic activity">
    <reaction evidence="1 10">
        <text>Transfers a segment of a (1-&gt;4)-alpha-D-glucan chain to a primary hydroxy group in a similar glucan chain.</text>
        <dbReference type="EC" id="2.4.1.18"/>
    </reaction>
</comment>
<evidence type="ECO:0000313" key="13">
    <source>
        <dbReference type="EMBL" id="ODA28014.1"/>
    </source>
</evidence>
<evidence type="ECO:0000259" key="12">
    <source>
        <dbReference type="SMART" id="SM00642"/>
    </source>
</evidence>
<dbReference type="SUPFAM" id="SSF51445">
    <property type="entry name" value="(Trans)glycosidases"/>
    <property type="match status" value="1"/>
</dbReference>
<dbReference type="InterPro" id="IPR004193">
    <property type="entry name" value="Glyco_hydro_13_N"/>
</dbReference>
<reference evidence="13 14" key="1">
    <citation type="submission" date="2016-05" db="EMBL/GenBank/DDBJ databases">
        <title>Genomic and physiological characterization of Planctopirus sp. isolated from fresh water lake.</title>
        <authorList>
            <person name="Subhash Y."/>
            <person name="Ramana C."/>
        </authorList>
    </citation>
    <scope>NUCLEOTIDE SEQUENCE [LARGE SCALE GENOMIC DNA]</scope>
    <source>
        <strain evidence="13 14">JC280</strain>
    </source>
</reference>
<evidence type="ECO:0000256" key="9">
    <source>
        <dbReference type="ARBA" id="ARBA00023277"/>
    </source>
</evidence>
<dbReference type="HAMAP" id="MF_00685">
    <property type="entry name" value="GlgB"/>
    <property type="match status" value="1"/>
</dbReference>
<dbReference type="PANTHER" id="PTHR43651:SF3">
    <property type="entry name" value="1,4-ALPHA-GLUCAN-BRANCHING ENZYME"/>
    <property type="match status" value="1"/>
</dbReference>
<dbReference type="EMBL" id="LYDR01000158">
    <property type="protein sequence ID" value="ODA28014.1"/>
    <property type="molecule type" value="Genomic_DNA"/>
</dbReference>
<feature type="domain" description="Glycosyl hydrolase family 13 catalytic" evidence="12">
    <location>
        <begin position="134"/>
        <end position="479"/>
    </location>
</feature>
<dbReference type="Proteomes" id="UP000094828">
    <property type="component" value="Unassembled WGS sequence"/>
</dbReference>
<evidence type="ECO:0000256" key="1">
    <source>
        <dbReference type="ARBA" id="ARBA00000826"/>
    </source>
</evidence>
<dbReference type="Gene3D" id="3.20.20.80">
    <property type="entry name" value="Glycosidases"/>
    <property type="match status" value="1"/>
</dbReference>
<keyword evidence="6 10" id="KW-0328">Glycosyltransferase</keyword>
<comment type="function">
    <text evidence="2 10">Catalyzes the formation of the alpha-1,6-glucosidic linkages in glycogen by scission of a 1,4-alpha-linked oligosaccharide from growing alpha-1,4-glucan chains and the subsequent attachment of the oligosaccharide to the alpha-1,6 position.</text>
</comment>
<evidence type="ECO:0000256" key="11">
    <source>
        <dbReference type="PIRSR" id="PIRSR000463-1"/>
    </source>
</evidence>
<evidence type="ECO:0000256" key="8">
    <source>
        <dbReference type="ARBA" id="ARBA00023056"/>
    </source>
</evidence>
<comment type="subunit">
    <text evidence="10">Monomer.</text>
</comment>
<evidence type="ECO:0000256" key="3">
    <source>
        <dbReference type="ARBA" id="ARBA00004964"/>
    </source>
</evidence>
<comment type="similarity">
    <text evidence="4 10">Belongs to the glycosyl hydrolase 13 family. GlgB subfamily.</text>
</comment>
<comment type="caution">
    <text evidence="13">The sequence shown here is derived from an EMBL/GenBank/DDBJ whole genome shotgun (WGS) entry which is preliminary data.</text>
</comment>
<sequence>MYAQNYKHLGAHPEIRDGVSGTHFAVWAPNAREVSVIADLNFWSHGQNWLQSSDDGVWRGFIPGIKPGDIYKYSLKTASGLRLEKSDPYAFAAELPPRTASVVSDLSGFRWNDEKWIRQREMKNIYEQPISVYEVHLGSWRRPTDGRRYFNYRELAVQLVEYVKPLGFTHVQLLPVTEHPFDGSWGYQTTGYFAPTSRFGSPHDFMFFVDYCHEHGIGVLMDWVPAHFPTDAHSLGNFDGTALYEHADPRKGFHPDWGTLIFNYGRTEVADFLLSSARFWMDVYHVDGLRVDAVASMLYLDYSRKAGEWMPNMFGGRENLEAIQFLKDLNVVIHQDFPGVLMVAEESTSWGGVSRPVYTGGLGFGFKWDMGWMNDTLRYFRRDPIYRRHHQNELSFRMVYAFTENFMLPLSHDEVVHGKRSLISQMPGDHWQQFANLRVLYGYQFTTPGKKLLFMGGEIAQWTEWNHDAQLDWELTKFQFHHGIQKLIADLNQLYRSESALHYGDCDAEGFSWISADDYQNSVYSWVRYGSHPENLLVIMMNLTPIPRHNYKVGVPLAGFYKEVLNTDSSIYGGSNVGNSGGVYSEIGQLHGHGQFIQVTLPPLGMIVLKPITRPAAVLEATAGKEAKD</sequence>
<dbReference type="GO" id="GO:0005978">
    <property type="term" value="P:glycogen biosynthetic process"/>
    <property type="evidence" value="ECO:0007669"/>
    <property type="project" value="UniProtKB-UniRule"/>
</dbReference>
<dbReference type="InterPro" id="IPR006047">
    <property type="entry name" value="GH13_cat_dom"/>
</dbReference>
<dbReference type="InterPro" id="IPR013783">
    <property type="entry name" value="Ig-like_fold"/>
</dbReference>
<dbReference type="SMART" id="SM00642">
    <property type="entry name" value="Aamy"/>
    <property type="match status" value="1"/>
</dbReference>
<dbReference type="Pfam" id="PF02922">
    <property type="entry name" value="CBM_48"/>
    <property type="match status" value="1"/>
</dbReference>
<dbReference type="NCBIfam" id="NF008967">
    <property type="entry name" value="PRK12313.1"/>
    <property type="match status" value="1"/>
</dbReference>
<proteinExistence type="inferred from homology"/>
<dbReference type="PIRSF" id="PIRSF000463">
    <property type="entry name" value="GlgB"/>
    <property type="match status" value="1"/>
</dbReference>
<dbReference type="GO" id="GO:0043169">
    <property type="term" value="F:cation binding"/>
    <property type="evidence" value="ECO:0007669"/>
    <property type="project" value="InterPro"/>
</dbReference>
<dbReference type="GO" id="GO:0003844">
    <property type="term" value="F:1,4-alpha-glucan branching enzyme activity"/>
    <property type="evidence" value="ECO:0007669"/>
    <property type="project" value="UniProtKB-UniRule"/>
</dbReference>
<dbReference type="InterPro" id="IPR006048">
    <property type="entry name" value="A-amylase/branching_C"/>
</dbReference>
<keyword evidence="7 10" id="KW-0808">Transferase</keyword>
<keyword evidence="9 10" id="KW-0119">Carbohydrate metabolism</keyword>
<dbReference type="Gene3D" id="2.60.40.1180">
    <property type="entry name" value="Golgi alpha-mannosidase II"/>
    <property type="match status" value="1"/>
</dbReference>
<evidence type="ECO:0000256" key="2">
    <source>
        <dbReference type="ARBA" id="ARBA00002953"/>
    </source>
</evidence>
<keyword evidence="8 10" id="KW-0320">Glycogen biosynthesis</keyword>
<dbReference type="PANTHER" id="PTHR43651">
    <property type="entry name" value="1,4-ALPHA-GLUCAN-BRANCHING ENZYME"/>
    <property type="match status" value="1"/>
</dbReference>
<keyword evidence="14" id="KW-1185">Reference proteome</keyword>
<dbReference type="FunFam" id="2.60.40.1180:FF:000002">
    <property type="entry name" value="1,4-alpha-glucan branching enzyme GlgB"/>
    <property type="match status" value="1"/>
</dbReference>
<dbReference type="InterPro" id="IPR037439">
    <property type="entry name" value="Branching_enzy"/>
</dbReference>
<dbReference type="GO" id="GO:0005829">
    <property type="term" value="C:cytosol"/>
    <property type="evidence" value="ECO:0007669"/>
    <property type="project" value="TreeGrafter"/>
</dbReference>
<dbReference type="Pfam" id="PF02806">
    <property type="entry name" value="Alpha-amylase_C"/>
    <property type="match status" value="1"/>
</dbReference>
<organism evidence="13 14">
    <name type="scientific">Planctopirus hydrillae</name>
    <dbReference type="NCBI Taxonomy" id="1841610"/>
    <lineage>
        <taxon>Bacteria</taxon>
        <taxon>Pseudomonadati</taxon>
        <taxon>Planctomycetota</taxon>
        <taxon>Planctomycetia</taxon>
        <taxon>Planctomycetales</taxon>
        <taxon>Planctomycetaceae</taxon>
        <taxon>Planctopirus</taxon>
    </lineage>
</organism>
<comment type="pathway">
    <text evidence="3 10">Glycan biosynthesis; glycogen biosynthesis.</text>
</comment>
<dbReference type="InterPro" id="IPR013780">
    <property type="entry name" value="Glyco_hydro_b"/>
</dbReference>
<dbReference type="NCBIfam" id="NF003811">
    <property type="entry name" value="PRK05402.1"/>
    <property type="match status" value="1"/>
</dbReference>
<evidence type="ECO:0000256" key="6">
    <source>
        <dbReference type="ARBA" id="ARBA00022676"/>
    </source>
</evidence>
<dbReference type="CDD" id="cd02855">
    <property type="entry name" value="E_set_GBE_prok_N"/>
    <property type="match status" value="1"/>
</dbReference>
<evidence type="ECO:0000313" key="14">
    <source>
        <dbReference type="Proteomes" id="UP000094828"/>
    </source>
</evidence>
<dbReference type="InterPro" id="IPR006407">
    <property type="entry name" value="GlgB"/>
</dbReference>
<dbReference type="UniPathway" id="UPA00164"/>
<dbReference type="InterPro" id="IPR017853">
    <property type="entry name" value="GH"/>
</dbReference>
<dbReference type="SUPFAM" id="SSF51011">
    <property type="entry name" value="Glycosyl hydrolase domain"/>
    <property type="match status" value="1"/>
</dbReference>
<dbReference type="OrthoDB" id="226102at2"/>
<evidence type="ECO:0000256" key="7">
    <source>
        <dbReference type="ARBA" id="ARBA00022679"/>
    </source>
</evidence>
<evidence type="ECO:0000256" key="5">
    <source>
        <dbReference type="ARBA" id="ARBA00022600"/>
    </source>
</evidence>
<dbReference type="GO" id="GO:0004553">
    <property type="term" value="F:hydrolase activity, hydrolyzing O-glycosyl compounds"/>
    <property type="evidence" value="ECO:0007669"/>
    <property type="project" value="InterPro"/>
</dbReference>
<keyword evidence="5 10" id="KW-0321">Glycogen metabolism</keyword>
<dbReference type="CDD" id="cd11322">
    <property type="entry name" value="AmyAc_Glg_BE"/>
    <property type="match status" value="1"/>
</dbReference>
<evidence type="ECO:0000256" key="4">
    <source>
        <dbReference type="ARBA" id="ARBA00009000"/>
    </source>
</evidence>
<feature type="active site" description="Proton donor" evidence="10 11">
    <location>
        <position position="345"/>
    </location>
</feature>
<dbReference type="FunFam" id="3.20.20.80:FF:000003">
    <property type="entry name" value="1,4-alpha-glucan branching enzyme GlgB"/>
    <property type="match status" value="1"/>
</dbReference>
<dbReference type="InterPro" id="IPR044143">
    <property type="entry name" value="GlgB_N_E_set_prok"/>
</dbReference>
<protein>
    <recommendedName>
        <fullName evidence="10">1,4-alpha-glucan branching enzyme GlgB</fullName>
        <ecNumber evidence="10">2.4.1.18</ecNumber>
    </recommendedName>
    <alternativeName>
        <fullName evidence="10">1,4-alpha-D-glucan:1,4-alpha-D-glucan 6-glucosyl-transferase</fullName>
    </alternativeName>
    <alternativeName>
        <fullName evidence="10">Alpha-(1-&gt;4)-glucan branching enzyme</fullName>
    </alternativeName>
    <alternativeName>
        <fullName evidence="10">Glycogen branching enzyme</fullName>
        <shortName evidence="10">BE</shortName>
    </alternativeName>
</protein>
<feature type="active site" description="Nucleophile" evidence="10 11">
    <location>
        <position position="292"/>
    </location>
</feature>
<dbReference type="Gene3D" id="2.60.40.10">
    <property type="entry name" value="Immunoglobulins"/>
    <property type="match status" value="1"/>
</dbReference>
<dbReference type="Pfam" id="PF00128">
    <property type="entry name" value="Alpha-amylase"/>
    <property type="match status" value="1"/>
</dbReference>